<proteinExistence type="inferred from homology"/>
<feature type="transmembrane region" description="Helical" evidence="9">
    <location>
        <begin position="321"/>
        <end position="340"/>
    </location>
</feature>
<evidence type="ECO:0000256" key="5">
    <source>
        <dbReference type="ARBA" id="ARBA00034545"/>
    </source>
</evidence>
<feature type="transmembrane region" description="Helical" evidence="9">
    <location>
        <begin position="286"/>
        <end position="315"/>
    </location>
</feature>
<feature type="transmembrane region" description="Helical" evidence="9">
    <location>
        <begin position="352"/>
        <end position="370"/>
    </location>
</feature>
<dbReference type="GO" id="GO:0030791">
    <property type="term" value="F:arsenite methyltransferase activity"/>
    <property type="evidence" value="ECO:0007669"/>
    <property type="project" value="UniProtKB-EC"/>
</dbReference>
<feature type="domain" description="Methyltransferase" evidence="10">
    <location>
        <begin position="75"/>
        <end position="214"/>
    </location>
</feature>
<dbReference type="InterPro" id="IPR026669">
    <property type="entry name" value="Arsenite_MeTrfase-like"/>
</dbReference>
<evidence type="ECO:0000256" key="1">
    <source>
        <dbReference type="ARBA" id="ARBA00022679"/>
    </source>
</evidence>
<keyword evidence="9" id="KW-0472">Membrane</keyword>
<sequence>MVAILGYSNEQIRDAVQQMYTHVAESPQAPFHFPTGQATCVALGYPEEQVSRLPQSTAASFAGVGWPFRGQVIQPGHTTLDLGSGAGNDSLIAGDIVGPSGQVIALDLTAAMVQKLRRCIAGKYPNIHPIQGSAEEIPLLDQSMDSITSNGALNLVPSKRKAIREMFRILKPGGKLQLADVVIHRPVTVDCEDDPRLWVECVVGATVEEDLLAMLGDVGFEDIRILNRHDYFALSPSQQTRDIARSFGACSVELSATRASKAPGLIREWARRLNPRRWLGQLHRQGFSGLLALSMALVTCYGILAISVLLTLLGVQLSLSLQVWSFAIAVFTVITALIIGSGFIRHRKPSPGLLATLGTALVLFALYISYHAATELLGFALLAGAAGLDLNFKRKLEARKLGLKR</sequence>
<dbReference type="PANTHER" id="PTHR43675">
    <property type="entry name" value="ARSENITE METHYLTRANSFERASE"/>
    <property type="match status" value="1"/>
</dbReference>
<evidence type="ECO:0000259" key="10">
    <source>
        <dbReference type="Pfam" id="PF13847"/>
    </source>
</evidence>
<keyword evidence="1" id="KW-0808">Transferase</keyword>
<evidence type="ECO:0000256" key="3">
    <source>
        <dbReference type="ARBA" id="ARBA00034487"/>
    </source>
</evidence>
<comment type="catalytic activity">
    <reaction evidence="6">
        <text>arsenic triglutathione + [thioredoxin]-dithiol + S-adenosyl-L-methionine + 2 H2O = methylarsonous acid + [thioredoxin]-disulfide + 3 glutathione + S-adenosyl-L-homocysteine + H(+)</text>
        <dbReference type="Rhea" id="RHEA:69460"/>
        <dbReference type="Rhea" id="RHEA-COMP:10698"/>
        <dbReference type="Rhea" id="RHEA-COMP:10700"/>
        <dbReference type="ChEBI" id="CHEBI:15377"/>
        <dbReference type="ChEBI" id="CHEBI:15378"/>
        <dbReference type="ChEBI" id="CHEBI:17826"/>
        <dbReference type="ChEBI" id="CHEBI:29950"/>
        <dbReference type="ChEBI" id="CHEBI:50058"/>
        <dbReference type="ChEBI" id="CHEBI:57856"/>
        <dbReference type="ChEBI" id="CHEBI:57925"/>
        <dbReference type="ChEBI" id="CHEBI:59789"/>
        <dbReference type="ChEBI" id="CHEBI:183640"/>
        <dbReference type="EC" id="2.1.1.137"/>
    </reaction>
</comment>
<dbReference type="Pfam" id="PF13847">
    <property type="entry name" value="Methyltransf_31"/>
    <property type="match status" value="1"/>
</dbReference>
<reference evidence="11" key="1">
    <citation type="submission" date="2019-03" db="EMBL/GenBank/DDBJ databases">
        <title>Whole genome analysis of nitrate-reducing bacteria Marinobacter hydrocarbonoclasticus YB03.</title>
        <authorList>
            <person name="Azam A.H."/>
            <person name="Yuk S.R."/>
            <person name="Kamarisima K."/>
            <person name="Miyanaga K."/>
            <person name="Tanji Y."/>
        </authorList>
    </citation>
    <scope>NUCLEOTIDE SEQUENCE</scope>
    <source>
        <strain evidence="11">YB03</strain>
    </source>
</reference>
<dbReference type="Pfam" id="PF03203">
    <property type="entry name" value="MerC"/>
    <property type="match status" value="1"/>
</dbReference>
<dbReference type="AlphaFoldDB" id="A0A455W345"/>
<organism evidence="11">
    <name type="scientific">Marinobacter nauticus</name>
    <name type="common">Marinobacter hydrocarbonoclasticus</name>
    <name type="synonym">Marinobacter aquaeolei</name>
    <dbReference type="NCBI Taxonomy" id="2743"/>
    <lineage>
        <taxon>Bacteria</taxon>
        <taxon>Pseudomonadati</taxon>
        <taxon>Pseudomonadota</taxon>
        <taxon>Gammaproteobacteria</taxon>
        <taxon>Pseudomonadales</taxon>
        <taxon>Marinobacteraceae</taxon>
        <taxon>Marinobacter</taxon>
    </lineage>
</organism>
<accession>A0A455W345</accession>
<dbReference type="GO" id="GO:0016020">
    <property type="term" value="C:membrane"/>
    <property type="evidence" value="ECO:0007669"/>
    <property type="project" value="InterPro"/>
</dbReference>
<evidence type="ECO:0000313" key="11">
    <source>
        <dbReference type="EMBL" id="BBJ03231.1"/>
    </source>
</evidence>
<comment type="catalytic activity">
    <reaction evidence="8">
        <text>arsenic triglutathione + 3 [thioredoxin]-dithiol + 3 S-adenosyl-L-methionine = trimethylarsine + 3 [thioredoxin]-disulfide + 3 glutathione + 3 S-adenosyl-L-homocysteine + 3 H(+)</text>
        <dbReference type="Rhea" id="RHEA:69432"/>
        <dbReference type="Rhea" id="RHEA-COMP:10698"/>
        <dbReference type="Rhea" id="RHEA-COMP:10700"/>
        <dbReference type="ChEBI" id="CHEBI:15378"/>
        <dbReference type="ChEBI" id="CHEBI:27130"/>
        <dbReference type="ChEBI" id="CHEBI:29950"/>
        <dbReference type="ChEBI" id="CHEBI:50058"/>
        <dbReference type="ChEBI" id="CHEBI:57856"/>
        <dbReference type="ChEBI" id="CHEBI:57925"/>
        <dbReference type="ChEBI" id="CHEBI:59789"/>
        <dbReference type="ChEBI" id="CHEBI:183640"/>
        <dbReference type="EC" id="2.1.1.137"/>
    </reaction>
</comment>
<evidence type="ECO:0000256" key="7">
    <source>
        <dbReference type="ARBA" id="ARBA00047943"/>
    </source>
</evidence>
<evidence type="ECO:0000256" key="9">
    <source>
        <dbReference type="SAM" id="Phobius"/>
    </source>
</evidence>
<evidence type="ECO:0000256" key="2">
    <source>
        <dbReference type="ARBA" id="ARBA00022691"/>
    </source>
</evidence>
<evidence type="ECO:0000256" key="4">
    <source>
        <dbReference type="ARBA" id="ARBA00034521"/>
    </source>
</evidence>
<dbReference type="GO" id="GO:0015097">
    <property type="term" value="F:mercury ion transmembrane transporter activity"/>
    <property type="evidence" value="ECO:0007669"/>
    <property type="project" value="InterPro"/>
</dbReference>
<keyword evidence="2" id="KW-0949">S-adenosyl-L-methionine</keyword>
<dbReference type="EC" id="2.1.1.137" evidence="4"/>
<dbReference type="InterPro" id="IPR025714">
    <property type="entry name" value="Methyltranfer_dom"/>
</dbReference>
<comment type="similarity">
    <text evidence="3">Belongs to the methyltransferase superfamily. Arsenite methyltransferase family.</text>
</comment>
<dbReference type="Gene3D" id="3.40.50.150">
    <property type="entry name" value="Vaccinia Virus protein VP39"/>
    <property type="match status" value="1"/>
</dbReference>
<dbReference type="InterPro" id="IPR029063">
    <property type="entry name" value="SAM-dependent_MTases_sf"/>
</dbReference>
<dbReference type="CDD" id="cd02440">
    <property type="entry name" value="AdoMet_MTases"/>
    <property type="match status" value="1"/>
</dbReference>
<gene>
    <name evidence="11" type="ORF">YBY_10790</name>
</gene>
<name>A0A455W345_MARNT</name>
<dbReference type="PANTHER" id="PTHR43675:SF8">
    <property type="entry name" value="ARSENITE METHYLTRANSFERASE"/>
    <property type="match status" value="1"/>
</dbReference>
<comment type="catalytic activity">
    <reaction evidence="7">
        <text>arsenic triglutathione + 2 [thioredoxin]-dithiol + 2 S-adenosyl-L-methionine + H2O = dimethylarsinous acid + 2 [thioredoxin]-disulfide + 3 glutathione + 2 S-adenosyl-L-homocysteine + 2 H(+)</text>
        <dbReference type="Rhea" id="RHEA:69464"/>
        <dbReference type="Rhea" id="RHEA-COMP:10698"/>
        <dbReference type="Rhea" id="RHEA-COMP:10700"/>
        <dbReference type="ChEBI" id="CHEBI:15377"/>
        <dbReference type="ChEBI" id="CHEBI:15378"/>
        <dbReference type="ChEBI" id="CHEBI:23808"/>
        <dbReference type="ChEBI" id="CHEBI:29950"/>
        <dbReference type="ChEBI" id="CHEBI:50058"/>
        <dbReference type="ChEBI" id="CHEBI:57856"/>
        <dbReference type="ChEBI" id="CHEBI:57925"/>
        <dbReference type="ChEBI" id="CHEBI:59789"/>
        <dbReference type="ChEBI" id="CHEBI:183640"/>
        <dbReference type="EC" id="2.1.1.137"/>
    </reaction>
</comment>
<keyword evidence="9" id="KW-0812">Transmembrane</keyword>
<evidence type="ECO:0000256" key="6">
    <source>
        <dbReference type="ARBA" id="ARBA00047941"/>
    </source>
</evidence>
<evidence type="ECO:0000256" key="8">
    <source>
        <dbReference type="ARBA" id="ARBA00048428"/>
    </source>
</evidence>
<keyword evidence="9" id="KW-1133">Transmembrane helix</keyword>
<dbReference type="SUPFAM" id="SSF53335">
    <property type="entry name" value="S-adenosyl-L-methionine-dependent methyltransferases"/>
    <property type="match status" value="1"/>
</dbReference>
<protein>
    <recommendedName>
        <fullName evidence="5">Arsenite methyltransferase</fullName>
        <ecNumber evidence="4">2.1.1.137</ecNumber>
    </recommendedName>
</protein>
<dbReference type="EMBL" id="AP019537">
    <property type="protein sequence ID" value="BBJ03231.1"/>
    <property type="molecule type" value="Genomic_DNA"/>
</dbReference>
<dbReference type="InterPro" id="IPR004891">
    <property type="entry name" value="Mercury-R_MerC"/>
</dbReference>